<evidence type="ECO:0000256" key="6">
    <source>
        <dbReference type="ARBA" id="ARBA00023136"/>
    </source>
</evidence>
<organism evidence="9 10">
    <name type="scientific">Tenacibaculum jejuense</name>
    <dbReference type="NCBI Taxonomy" id="584609"/>
    <lineage>
        <taxon>Bacteria</taxon>
        <taxon>Pseudomonadati</taxon>
        <taxon>Bacteroidota</taxon>
        <taxon>Flavobacteriia</taxon>
        <taxon>Flavobacteriales</taxon>
        <taxon>Flavobacteriaceae</taxon>
        <taxon>Tenacibaculum</taxon>
    </lineage>
</organism>
<dbReference type="Proteomes" id="UP000215214">
    <property type="component" value="Chromosome TJEJU"/>
</dbReference>
<evidence type="ECO:0000313" key="10">
    <source>
        <dbReference type="Proteomes" id="UP000215214"/>
    </source>
</evidence>
<evidence type="ECO:0000256" key="5">
    <source>
        <dbReference type="ARBA" id="ARBA00022692"/>
    </source>
</evidence>
<dbReference type="KEGG" id="tje:TJEJU_2672"/>
<keyword evidence="7" id="KW-0998">Cell outer membrane</keyword>
<keyword evidence="10" id="KW-1185">Reference proteome</keyword>
<keyword evidence="5" id="KW-0812">Transmembrane</keyword>
<dbReference type="GO" id="GO:0009279">
    <property type="term" value="C:cell outer membrane"/>
    <property type="evidence" value="ECO:0007669"/>
    <property type="project" value="UniProtKB-SubCell"/>
</dbReference>
<dbReference type="PANTHER" id="PTHR30026:SF20">
    <property type="entry name" value="OUTER MEMBRANE PROTEIN TOLC"/>
    <property type="match status" value="1"/>
</dbReference>
<reference evidence="9 10" key="1">
    <citation type="submission" date="2017-07" db="EMBL/GenBank/DDBJ databases">
        <authorList>
            <person name="Sun Z.S."/>
            <person name="Albrecht U."/>
            <person name="Echele G."/>
            <person name="Lee C.C."/>
        </authorList>
    </citation>
    <scope>NUCLEOTIDE SEQUENCE [LARGE SCALE GENOMIC DNA]</scope>
    <source>
        <strain evidence="10">type strain: KCTC 22618</strain>
    </source>
</reference>
<comment type="similarity">
    <text evidence="2">Belongs to the outer membrane factor (OMF) (TC 1.B.17) family.</text>
</comment>
<dbReference type="InterPro" id="IPR003423">
    <property type="entry name" value="OMP_efflux"/>
</dbReference>
<proteinExistence type="inferred from homology"/>
<evidence type="ECO:0000256" key="4">
    <source>
        <dbReference type="ARBA" id="ARBA00022452"/>
    </source>
</evidence>
<dbReference type="GO" id="GO:0015562">
    <property type="term" value="F:efflux transmembrane transporter activity"/>
    <property type="evidence" value="ECO:0007669"/>
    <property type="project" value="InterPro"/>
</dbReference>
<dbReference type="GO" id="GO:1990281">
    <property type="term" value="C:efflux pump complex"/>
    <property type="evidence" value="ECO:0007669"/>
    <property type="project" value="TreeGrafter"/>
</dbReference>
<sequence length="442" mass="50138">MRNTIGIIFGLLLTSYSFHAQELLSKEKAVELTLENNYDIRITKNNLETAKNNKSIYNSGYLPTVTGNAGANYRNNDSEAEFTDSSFNNNNTGVESQTYNASVGVNYTLFNGFNRSNTFKRLKESYNLTELQARQVMENTLITLFIAYYEVGRLTENESTQKQALTISKERLKRAKYSFDYGQSTKLEVLNAEVDVNNDSITYIDIKRQLNNAKRDLNVVLGRKVNTPVAVDTNVLYREDLVLNTILSEANANNANLLQSQKNIELSKLDVKINQSGWMPNVSLTSSYAWNRNISDPTNRISLISSTQTGLSAGVNLSWNIFDGGRTKTNVTNARIALDTQEIRKNQLEEQLERDVNNAWETYQNSLFSLKVQEQNVQTNKLNFERSNERYKLGQISSIDFRQAQVNLINAELSRNNAKYVAKNAELQLLQLAGNLLDNKNF</sequence>
<dbReference type="SUPFAM" id="SSF56954">
    <property type="entry name" value="Outer membrane efflux proteins (OEP)"/>
    <property type="match status" value="1"/>
</dbReference>
<dbReference type="Gene3D" id="1.20.1600.10">
    <property type="entry name" value="Outer membrane efflux proteins (OEP)"/>
    <property type="match status" value="1"/>
</dbReference>
<dbReference type="RefSeq" id="WP_095072824.1">
    <property type="nucleotide sequence ID" value="NZ_LT899436.1"/>
</dbReference>
<evidence type="ECO:0000256" key="7">
    <source>
        <dbReference type="ARBA" id="ARBA00023237"/>
    </source>
</evidence>
<dbReference type="InterPro" id="IPR051906">
    <property type="entry name" value="TolC-like"/>
</dbReference>
<keyword evidence="3" id="KW-0813">Transport</keyword>
<dbReference type="GO" id="GO:0015288">
    <property type="term" value="F:porin activity"/>
    <property type="evidence" value="ECO:0007669"/>
    <property type="project" value="TreeGrafter"/>
</dbReference>
<comment type="subcellular location">
    <subcellularLocation>
        <location evidence="1">Cell outer membrane</location>
    </subcellularLocation>
</comment>
<dbReference type="EMBL" id="LT899436">
    <property type="protein sequence ID" value="SNR16351.1"/>
    <property type="molecule type" value="Genomic_DNA"/>
</dbReference>
<evidence type="ECO:0000256" key="1">
    <source>
        <dbReference type="ARBA" id="ARBA00004442"/>
    </source>
</evidence>
<evidence type="ECO:0000256" key="8">
    <source>
        <dbReference type="SAM" id="Coils"/>
    </source>
</evidence>
<evidence type="ECO:0000313" key="9">
    <source>
        <dbReference type="EMBL" id="SNR16351.1"/>
    </source>
</evidence>
<dbReference type="Pfam" id="PF02321">
    <property type="entry name" value="OEP"/>
    <property type="match status" value="2"/>
</dbReference>
<keyword evidence="6" id="KW-0472">Membrane</keyword>
<dbReference type="OrthoDB" id="9771205at2"/>
<dbReference type="AlphaFoldDB" id="A0A238UAZ9"/>
<keyword evidence="4" id="KW-1134">Transmembrane beta strand</keyword>
<evidence type="ECO:0000256" key="3">
    <source>
        <dbReference type="ARBA" id="ARBA00022448"/>
    </source>
</evidence>
<feature type="coiled-coil region" evidence="8">
    <location>
        <begin position="331"/>
        <end position="358"/>
    </location>
</feature>
<name>A0A238UAZ9_9FLAO</name>
<dbReference type="PANTHER" id="PTHR30026">
    <property type="entry name" value="OUTER MEMBRANE PROTEIN TOLC"/>
    <property type="match status" value="1"/>
</dbReference>
<evidence type="ECO:0000256" key="2">
    <source>
        <dbReference type="ARBA" id="ARBA00007613"/>
    </source>
</evidence>
<accession>A0A238UAZ9</accession>
<protein>
    <submittedName>
        <fullName evidence="9">Outer membrane efflux protein</fullName>
    </submittedName>
</protein>
<keyword evidence="8" id="KW-0175">Coiled coil</keyword>
<gene>
    <name evidence="9" type="ORF">TJEJU_2672</name>
</gene>